<dbReference type="EMBL" id="JAQQWI010000005">
    <property type="protein sequence ID" value="KAK8035940.1"/>
    <property type="molecule type" value="Genomic_DNA"/>
</dbReference>
<dbReference type="Proteomes" id="UP001396898">
    <property type="component" value="Unassembled WGS sequence"/>
</dbReference>
<protein>
    <recommendedName>
        <fullName evidence="3">SAP domain-containing protein</fullName>
    </recommendedName>
</protein>
<comment type="caution">
    <text evidence="1">The sequence shown here is derived from an EMBL/GenBank/DDBJ whole genome shotgun (WGS) entry which is preliminary data.</text>
</comment>
<proteinExistence type="predicted"/>
<sequence>MIDGSCEEDLTSKGLIAETDERSIRRLAREQGMMDATVDEDLRTHGLVSAGNKTEIQRLAREHDALGDPINDPQKLFPLWLVCVEEILSLVTLFRDFICMKPAERDTASFRLVTEE</sequence>
<evidence type="ECO:0000313" key="2">
    <source>
        <dbReference type="Proteomes" id="UP001396898"/>
    </source>
</evidence>
<organism evidence="1 2">
    <name type="scientific">Apiospora marii</name>
    <dbReference type="NCBI Taxonomy" id="335849"/>
    <lineage>
        <taxon>Eukaryota</taxon>
        <taxon>Fungi</taxon>
        <taxon>Dikarya</taxon>
        <taxon>Ascomycota</taxon>
        <taxon>Pezizomycotina</taxon>
        <taxon>Sordariomycetes</taxon>
        <taxon>Xylariomycetidae</taxon>
        <taxon>Amphisphaeriales</taxon>
        <taxon>Apiosporaceae</taxon>
        <taxon>Apiospora</taxon>
    </lineage>
</organism>
<evidence type="ECO:0008006" key="3">
    <source>
        <dbReference type="Google" id="ProtNLM"/>
    </source>
</evidence>
<keyword evidence="2" id="KW-1185">Reference proteome</keyword>
<evidence type="ECO:0000313" key="1">
    <source>
        <dbReference type="EMBL" id="KAK8035940.1"/>
    </source>
</evidence>
<gene>
    <name evidence="1" type="ORF">PG991_002013</name>
</gene>
<reference evidence="1 2" key="1">
    <citation type="submission" date="2023-01" db="EMBL/GenBank/DDBJ databases">
        <title>Analysis of 21 Apiospora genomes using comparative genomics revels a genus with tremendous synthesis potential of carbohydrate active enzymes and secondary metabolites.</title>
        <authorList>
            <person name="Sorensen T."/>
        </authorList>
    </citation>
    <scope>NUCLEOTIDE SEQUENCE [LARGE SCALE GENOMIC DNA]</scope>
    <source>
        <strain evidence="1 2">CBS 20057</strain>
    </source>
</reference>
<accession>A0ABR1SNQ0</accession>
<name>A0ABR1SNQ0_9PEZI</name>